<organism evidence="2 3">
    <name type="scientific">Paractinoplanes globisporus</name>
    <dbReference type="NCBI Taxonomy" id="113565"/>
    <lineage>
        <taxon>Bacteria</taxon>
        <taxon>Bacillati</taxon>
        <taxon>Actinomycetota</taxon>
        <taxon>Actinomycetes</taxon>
        <taxon>Micromonosporales</taxon>
        <taxon>Micromonosporaceae</taxon>
        <taxon>Paractinoplanes</taxon>
    </lineage>
</organism>
<comment type="caution">
    <text evidence="2">The sequence shown here is derived from an EMBL/GenBank/DDBJ whole genome shotgun (WGS) entry which is preliminary data.</text>
</comment>
<dbReference type="NCBIfam" id="TIGR03071">
    <property type="entry name" value="couple_hipA"/>
    <property type="match status" value="1"/>
</dbReference>
<proteinExistence type="predicted"/>
<evidence type="ECO:0000313" key="2">
    <source>
        <dbReference type="EMBL" id="MFF5296962.1"/>
    </source>
</evidence>
<reference evidence="2 3" key="1">
    <citation type="submission" date="2024-10" db="EMBL/GenBank/DDBJ databases">
        <title>The Natural Products Discovery Center: Release of the First 8490 Sequenced Strains for Exploring Actinobacteria Biosynthetic Diversity.</title>
        <authorList>
            <person name="Kalkreuter E."/>
            <person name="Kautsar S.A."/>
            <person name="Yang D."/>
            <person name="Bader C.D."/>
            <person name="Teijaro C.N."/>
            <person name="Fluegel L."/>
            <person name="Davis C.M."/>
            <person name="Simpson J.R."/>
            <person name="Lauterbach L."/>
            <person name="Steele A.D."/>
            <person name="Gui C."/>
            <person name="Meng S."/>
            <person name="Li G."/>
            <person name="Viehrig K."/>
            <person name="Ye F."/>
            <person name="Su P."/>
            <person name="Kiefer A.F."/>
            <person name="Nichols A."/>
            <person name="Cepeda A.J."/>
            <person name="Yan W."/>
            <person name="Fan B."/>
            <person name="Jiang Y."/>
            <person name="Adhikari A."/>
            <person name="Zheng C.-J."/>
            <person name="Schuster L."/>
            <person name="Cowan T.M."/>
            <person name="Smanski M.J."/>
            <person name="Chevrette M.G."/>
            <person name="De Carvalho L.P.S."/>
            <person name="Shen B."/>
        </authorList>
    </citation>
    <scope>NUCLEOTIDE SEQUENCE [LARGE SCALE GENOMIC DNA]</scope>
    <source>
        <strain evidence="2 3">NPDC000087</strain>
    </source>
</reference>
<dbReference type="RefSeq" id="WP_020515827.1">
    <property type="nucleotide sequence ID" value="NZ_JBIAZU010000009.1"/>
</dbReference>
<dbReference type="EMBL" id="JBIAZU010000009">
    <property type="protein sequence ID" value="MFF5296962.1"/>
    <property type="molecule type" value="Genomic_DNA"/>
</dbReference>
<dbReference type="InterPro" id="IPR017508">
    <property type="entry name" value="HipA_N1"/>
</dbReference>
<evidence type="ECO:0000259" key="1">
    <source>
        <dbReference type="Pfam" id="PF13657"/>
    </source>
</evidence>
<evidence type="ECO:0000313" key="3">
    <source>
        <dbReference type="Proteomes" id="UP001602245"/>
    </source>
</evidence>
<gene>
    <name evidence="2" type="ORF">ACFY35_46660</name>
</gene>
<protein>
    <submittedName>
        <fullName evidence="2">HipA N-terminal domain-containing protein</fullName>
    </submittedName>
</protein>
<accession>A0ABW6WUL2</accession>
<dbReference type="Pfam" id="PF13657">
    <property type="entry name" value="Couple_hipA"/>
    <property type="match status" value="1"/>
</dbReference>
<sequence length="82" mass="8858">MSEDLTVLLGGRVVGRLSQGEAGALSIAYDADYRDEVGAIPISVSMPLTDLIHAARVVRAFCQGLLPDNEGVLERWGRDFQV</sequence>
<keyword evidence="3" id="KW-1185">Reference proteome</keyword>
<name>A0ABW6WUL2_9ACTN</name>
<feature type="domain" description="HipA N-terminal subdomain 1" evidence="1">
    <location>
        <begin position="5"/>
        <end position="81"/>
    </location>
</feature>
<dbReference type="Proteomes" id="UP001602245">
    <property type="component" value="Unassembled WGS sequence"/>
</dbReference>